<feature type="compositionally biased region" description="Basic and acidic residues" evidence="1">
    <location>
        <begin position="133"/>
        <end position="154"/>
    </location>
</feature>
<feature type="compositionally biased region" description="Basic and acidic residues" evidence="1">
    <location>
        <begin position="279"/>
        <end position="315"/>
    </location>
</feature>
<feature type="compositionally biased region" description="Polar residues" evidence="1">
    <location>
        <begin position="345"/>
        <end position="357"/>
    </location>
</feature>
<dbReference type="AlphaFoldDB" id="A0A3L5TS50"/>
<feature type="non-terminal residue" evidence="2">
    <location>
        <position position="1"/>
    </location>
</feature>
<gene>
    <name evidence="2" type="ORF">AM593_08565</name>
</gene>
<feature type="compositionally biased region" description="Basic residues" evidence="1">
    <location>
        <begin position="368"/>
        <end position="382"/>
    </location>
</feature>
<comment type="caution">
    <text evidence="2">The sequence shown here is derived from an EMBL/GenBank/DDBJ whole genome shotgun (WGS) entry which is preliminary data.</text>
</comment>
<feature type="compositionally biased region" description="Basic and acidic residues" evidence="1">
    <location>
        <begin position="323"/>
        <end position="335"/>
    </location>
</feature>
<evidence type="ECO:0000313" key="3">
    <source>
        <dbReference type="Proteomes" id="UP000266721"/>
    </source>
</evidence>
<feature type="region of interest" description="Disordered" evidence="1">
    <location>
        <begin position="263"/>
        <end position="382"/>
    </location>
</feature>
<feature type="region of interest" description="Disordered" evidence="1">
    <location>
        <begin position="128"/>
        <end position="181"/>
    </location>
</feature>
<evidence type="ECO:0000313" key="2">
    <source>
        <dbReference type="EMBL" id="OPL21714.1"/>
    </source>
</evidence>
<protein>
    <submittedName>
        <fullName evidence="2">Uncharacterized protein</fullName>
    </submittedName>
</protein>
<proteinExistence type="predicted"/>
<evidence type="ECO:0000256" key="1">
    <source>
        <dbReference type="SAM" id="MobiDB-lite"/>
    </source>
</evidence>
<dbReference type="EMBL" id="KV589146">
    <property type="protein sequence ID" value="OPL21714.1"/>
    <property type="molecule type" value="Genomic_DNA"/>
</dbReference>
<organism evidence="2 3">
    <name type="scientific">Mytilus galloprovincialis</name>
    <name type="common">Mediterranean mussel</name>
    <dbReference type="NCBI Taxonomy" id="29158"/>
    <lineage>
        <taxon>Eukaryota</taxon>
        <taxon>Metazoa</taxon>
        <taxon>Spiralia</taxon>
        <taxon>Lophotrochozoa</taxon>
        <taxon>Mollusca</taxon>
        <taxon>Bivalvia</taxon>
        <taxon>Autobranchia</taxon>
        <taxon>Pteriomorphia</taxon>
        <taxon>Mytilida</taxon>
        <taxon>Mytiloidea</taxon>
        <taxon>Mytilidae</taxon>
        <taxon>Mytilinae</taxon>
        <taxon>Mytilus</taxon>
    </lineage>
</organism>
<sequence>MFRKQEDMRIVNLQESIIQKSVNLTLHKLNIAATLERTVDKNDAAPMIEEEPSEAVTKKEEDLIPGLGDLHVLEEAIHNSFTEEDSENNEEKAKTTDVLKCDQVVVTEATKSLQSLKKGDTVKNIEISPIRGPESKKTVPEAKRAHKEQSKENSNRGPIRSAVSRAHRQDRQHHPYSRKEKHYKTGWSFDISYTLQDIMENLTTNRKNMSTPNSRRPRFSNYRFRRSEVPEFLPDEREDNYLTEEAIPDFVERKKKAEMLDNMSTAGGEDEPFSVEQTMYDRETEPPRESHREHSRETESPRESHRDHSREDSRSMRNVSRQLNKEKSTDKKSDNHDDDDIQYLGTESSQQNWQNQVEDFLGQCASKSPKKKRSRRFKKRKR</sequence>
<dbReference type="Proteomes" id="UP000266721">
    <property type="component" value="Unassembled WGS sequence"/>
</dbReference>
<name>A0A3L5TS50_MYTGA</name>
<keyword evidence="3" id="KW-1185">Reference proteome</keyword>
<reference evidence="2 3" key="1">
    <citation type="journal article" date="2016" name="PLoS ONE">
        <title>A First Insight into the Genome of the Filter-Feeder Mussel Mytilus galloprovincialis.</title>
        <authorList>
            <person name="Murgarella M."/>
            <person name="Puiu D."/>
            <person name="Novoa B."/>
            <person name="Figueras A."/>
            <person name="Posada D."/>
            <person name="Canchaya C."/>
        </authorList>
    </citation>
    <scope>NUCLEOTIDE SEQUENCE [LARGE SCALE GENOMIC DNA]</scope>
    <source>
        <tissue evidence="2">Muscle</tissue>
    </source>
</reference>
<accession>A0A3L5TS50</accession>